<comment type="similarity">
    <text evidence="2">Belongs to the outer membrane factor (OMF) (TC 1.B.17) family.</text>
</comment>
<evidence type="ECO:0000256" key="3">
    <source>
        <dbReference type="ARBA" id="ARBA00022448"/>
    </source>
</evidence>
<reference evidence="8 9" key="1">
    <citation type="submission" date="2019-07" db="EMBL/GenBank/DDBJ databases">
        <title>Whole genome shotgun sequence of Thiobacillus plumbophilus NBRC 107929.</title>
        <authorList>
            <person name="Hosoyama A."/>
            <person name="Uohara A."/>
            <person name="Ohji S."/>
            <person name="Ichikawa N."/>
        </authorList>
    </citation>
    <scope>NUCLEOTIDE SEQUENCE [LARGE SCALE GENOMIC DNA]</scope>
    <source>
        <strain evidence="8 9">NBRC 107929</strain>
    </source>
</reference>
<evidence type="ECO:0000256" key="1">
    <source>
        <dbReference type="ARBA" id="ARBA00004442"/>
    </source>
</evidence>
<dbReference type="GO" id="GO:0015288">
    <property type="term" value="F:porin activity"/>
    <property type="evidence" value="ECO:0007669"/>
    <property type="project" value="TreeGrafter"/>
</dbReference>
<comment type="caution">
    <text evidence="8">The sequence shown here is derived from an EMBL/GenBank/DDBJ whole genome shotgun (WGS) entry which is preliminary data.</text>
</comment>
<accession>A0A512L919</accession>
<evidence type="ECO:0000256" key="6">
    <source>
        <dbReference type="ARBA" id="ARBA00023136"/>
    </source>
</evidence>
<dbReference type="PANTHER" id="PTHR30026">
    <property type="entry name" value="OUTER MEMBRANE PROTEIN TOLC"/>
    <property type="match status" value="1"/>
</dbReference>
<keyword evidence="3" id="KW-0813">Transport</keyword>
<protein>
    <submittedName>
        <fullName evidence="8">Outer membrane protein</fullName>
    </submittedName>
</protein>
<dbReference type="InterPro" id="IPR003423">
    <property type="entry name" value="OMP_efflux"/>
</dbReference>
<dbReference type="Gene3D" id="1.20.1600.10">
    <property type="entry name" value="Outer membrane efflux proteins (OEP)"/>
    <property type="match status" value="1"/>
</dbReference>
<evidence type="ECO:0000313" key="9">
    <source>
        <dbReference type="Proteomes" id="UP000321337"/>
    </source>
</evidence>
<evidence type="ECO:0000256" key="4">
    <source>
        <dbReference type="ARBA" id="ARBA00022452"/>
    </source>
</evidence>
<dbReference type="InterPro" id="IPR010130">
    <property type="entry name" value="T1SS_OMP_TolC"/>
</dbReference>
<keyword evidence="7" id="KW-0998">Cell outer membrane</keyword>
<dbReference type="GO" id="GO:1990281">
    <property type="term" value="C:efflux pump complex"/>
    <property type="evidence" value="ECO:0007669"/>
    <property type="project" value="TreeGrafter"/>
</dbReference>
<evidence type="ECO:0000313" key="8">
    <source>
        <dbReference type="EMBL" id="GEP30986.1"/>
    </source>
</evidence>
<dbReference type="SUPFAM" id="SSF56954">
    <property type="entry name" value="Outer membrane efflux proteins (OEP)"/>
    <property type="match status" value="1"/>
</dbReference>
<dbReference type="GO" id="GO:0009279">
    <property type="term" value="C:cell outer membrane"/>
    <property type="evidence" value="ECO:0007669"/>
    <property type="project" value="UniProtKB-SubCell"/>
</dbReference>
<dbReference type="AlphaFoldDB" id="A0A512L919"/>
<comment type="subcellular location">
    <subcellularLocation>
        <location evidence="1">Cell outer membrane</location>
    </subcellularLocation>
</comment>
<dbReference type="PANTHER" id="PTHR30026:SF20">
    <property type="entry name" value="OUTER MEMBRANE PROTEIN TOLC"/>
    <property type="match status" value="1"/>
</dbReference>
<keyword evidence="9" id="KW-1185">Reference proteome</keyword>
<name>A0A512L919_9PROT</name>
<keyword evidence="5" id="KW-0812">Transmembrane</keyword>
<evidence type="ECO:0000256" key="5">
    <source>
        <dbReference type="ARBA" id="ARBA00022692"/>
    </source>
</evidence>
<dbReference type="EMBL" id="BKAD01000021">
    <property type="protein sequence ID" value="GEP30986.1"/>
    <property type="molecule type" value="Genomic_DNA"/>
</dbReference>
<keyword evidence="4" id="KW-1134">Transmembrane beta strand</keyword>
<dbReference type="InterPro" id="IPR051906">
    <property type="entry name" value="TolC-like"/>
</dbReference>
<evidence type="ECO:0000256" key="7">
    <source>
        <dbReference type="ARBA" id="ARBA00023237"/>
    </source>
</evidence>
<proteinExistence type="inferred from homology"/>
<dbReference type="GO" id="GO:0015562">
    <property type="term" value="F:efflux transmembrane transporter activity"/>
    <property type="evidence" value="ECO:0007669"/>
    <property type="project" value="InterPro"/>
</dbReference>
<dbReference type="Proteomes" id="UP000321337">
    <property type="component" value="Unassembled WGS sequence"/>
</dbReference>
<evidence type="ECO:0000256" key="2">
    <source>
        <dbReference type="ARBA" id="ARBA00007613"/>
    </source>
</evidence>
<dbReference type="Pfam" id="PF02321">
    <property type="entry name" value="OEP"/>
    <property type="match status" value="2"/>
</dbReference>
<sequence length="459" mass="49240">MSPKHISSSLSRRGEALLVLFSLAWHPAHSADLLDIYRLAWHNDPSFEAARYVLQAAQEKVPQARASLLPAVSASGSRNYTQSSAAYGGTPPVDRDVRAWTWNVQLTQPLIRLQNIFAYSESQAIVKQATAQFAQAEQALILRVTQAYFDVVVAQESIAVAQAQVQAMQAQLAQAIRGFETGTHAVTDMHEARARHALAIAQQVSARNGLSNKQAELEKIIGQDIGVLNTLQPAVVIPKPQPNDAQTWIALARERNPAVLAQQSAVQAAEAKVSRNRAEHLPTLDLTASHGKNHSSGTTLNPTNYATSASQQQLGVQLTLPLFSGAATSSRISEAIASRCKSQAELEAARRQAATDARQAYAGIENGLAQIEALQSAVKSSQSAVKGNQAGFGVGIRMNIDVLNAEQQLYSAQRDLAKARYDTLLQGLKLKAAAGALSEDDVLTVNALLGSALQEQLKN</sequence>
<dbReference type="OrthoDB" id="9813458at2"/>
<organism evidence="8 9">
    <name type="scientific">Sulfuriferula plumbiphila</name>
    <dbReference type="NCBI Taxonomy" id="171865"/>
    <lineage>
        <taxon>Bacteria</taxon>
        <taxon>Pseudomonadati</taxon>
        <taxon>Pseudomonadota</taxon>
        <taxon>Betaproteobacteria</taxon>
        <taxon>Nitrosomonadales</taxon>
        <taxon>Sulfuricellaceae</taxon>
        <taxon>Sulfuriferula</taxon>
    </lineage>
</organism>
<dbReference type="RefSeq" id="WP_147073554.1">
    <property type="nucleotide sequence ID" value="NZ_AP021884.1"/>
</dbReference>
<keyword evidence="6" id="KW-0472">Membrane</keyword>
<gene>
    <name evidence="8" type="ORF">TPL01_21240</name>
</gene>
<dbReference type="NCBIfam" id="TIGR01844">
    <property type="entry name" value="type_I_sec_TolC"/>
    <property type="match status" value="1"/>
</dbReference>